<gene>
    <name evidence="1" type="ORF">FPZ41_00325</name>
    <name evidence="2" type="ORF">FPZ41_01030</name>
</gene>
<evidence type="ECO:0000313" key="3">
    <source>
        <dbReference type="Proteomes" id="UP000373149"/>
    </source>
</evidence>
<reference evidence="1 3" key="1">
    <citation type="submission" date="2019-09" db="EMBL/GenBank/DDBJ databases">
        <authorList>
            <person name="Duangmal K."/>
            <person name="Teo W.F.A."/>
            <person name="Lipun K."/>
        </authorList>
    </citation>
    <scope>NUCLEOTIDE SEQUENCE [LARGE SCALE GENOMIC DNA]</scope>
    <source>
        <strain evidence="1 3">K1PN6</strain>
    </source>
</reference>
<protein>
    <submittedName>
        <fullName evidence="1">Uncharacterized protein</fullName>
    </submittedName>
</protein>
<sequence length="135" mass="15324">MPLLHAPVPSLRQAIEHRYGNADCWPMPIQAATAHLTVLEDLIGDLYAPVLQRAIEAIYTEIEEPTRHDFLNVRRQQAFERRFGTGPDPRLDIAYTTLNGIETLLGKDTYRQVIRAAYEARHLVQCSSRITRGAT</sequence>
<comment type="caution">
    <text evidence="1">The sequence shown here is derived from an EMBL/GenBank/DDBJ whole genome shotgun (WGS) entry which is preliminary data.</text>
</comment>
<name>A0A5N8WJU0_9ACTN</name>
<dbReference type="Proteomes" id="UP000373149">
    <property type="component" value="Unassembled WGS sequence"/>
</dbReference>
<dbReference type="EMBL" id="VMNX01000001">
    <property type="protein sequence ID" value="MPY47106.1"/>
    <property type="molecule type" value="Genomic_DNA"/>
</dbReference>
<dbReference type="EMBL" id="VMNX01000001">
    <property type="protein sequence ID" value="MPY47245.1"/>
    <property type="molecule type" value="Genomic_DNA"/>
</dbReference>
<keyword evidence="3" id="KW-1185">Reference proteome</keyword>
<organism evidence="1 3">
    <name type="scientific">Streptomyces acidicola</name>
    <dbReference type="NCBI Taxonomy" id="2596892"/>
    <lineage>
        <taxon>Bacteria</taxon>
        <taxon>Bacillati</taxon>
        <taxon>Actinomycetota</taxon>
        <taxon>Actinomycetes</taxon>
        <taxon>Kitasatosporales</taxon>
        <taxon>Streptomycetaceae</taxon>
        <taxon>Streptomyces</taxon>
    </lineage>
</organism>
<proteinExistence type="predicted"/>
<evidence type="ECO:0000313" key="1">
    <source>
        <dbReference type="EMBL" id="MPY47106.1"/>
    </source>
</evidence>
<dbReference type="AlphaFoldDB" id="A0A5N8WJU0"/>
<dbReference type="RefSeq" id="WP_152857922.1">
    <property type="nucleotide sequence ID" value="NZ_VMNX01000001.1"/>
</dbReference>
<evidence type="ECO:0000313" key="2">
    <source>
        <dbReference type="EMBL" id="MPY47245.1"/>
    </source>
</evidence>
<accession>A0A5N8WJU0</accession>